<dbReference type="AlphaFoldDB" id="A0A812Z173"/>
<proteinExistence type="predicted"/>
<feature type="region of interest" description="Disordered" evidence="1">
    <location>
        <begin position="1"/>
        <end position="51"/>
    </location>
</feature>
<evidence type="ECO:0000256" key="1">
    <source>
        <dbReference type="SAM" id="MobiDB-lite"/>
    </source>
</evidence>
<dbReference type="Proteomes" id="UP000601435">
    <property type="component" value="Unassembled WGS sequence"/>
</dbReference>
<gene>
    <name evidence="2" type="ORF">SNEC2469_LOCUS23874</name>
</gene>
<name>A0A812Z173_9DINO</name>
<organism evidence="2 3">
    <name type="scientific">Symbiodinium necroappetens</name>
    <dbReference type="NCBI Taxonomy" id="1628268"/>
    <lineage>
        <taxon>Eukaryota</taxon>
        <taxon>Sar</taxon>
        <taxon>Alveolata</taxon>
        <taxon>Dinophyceae</taxon>
        <taxon>Suessiales</taxon>
        <taxon>Symbiodiniaceae</taxon>
        <taxon>Symbiodinium</taxon>
    </lineage>
</organism>
<dbReference type="EMBL" id="CAJNJA010045133">
    <property type="protein sequence ID" value="CAE7807099.1"/>
    <property type="molecule type" value="Genomic_DNA"/>
</dbReference>
<keyword evidence="3" id="KW-1185">Reference proteome</keyword>
<evidence type="ECO:0000313" key="3">
    <source>
        <dbReference type="Proteomes" id="UP000601435"/>
    </source>
</evidence>
<comment type="caution">
    <text evidence="2">The sequence shown here is derived from an EMBL/GenBank/DDBJ whole genome shotgun (WGS) entry which is preliminary data.</text>
</comment>
<reference evidence="2" key="1">
    <citation type="submission" date="2021-02" db="EMBL/GenBank/DDBJ databases">
        <authorList>
            <person name="Dougan E. K."/>
            <person name="Rhodes N."/>
            <person name="Thang M."/>
            <person name="Chan C."/>
        </authorList>
    </citation>
    <scope>NUCLEOTIDE SEQUENCE</scope>
</reference>
<dbReference type="OrthoDB" id="10288123at2759"/>
<evidence type="ECO:0000313" key="2">
    <source>
        <dbReference type="EMBL" id="CAE7807099.1"/>
    </source>
</evidence>
<sequence length="292" mass="31518">MYFSDDPAPMARFRPDWLQSPDRRAQPHRIAGHHGGPPAKSGTASPHGPKKAWLGSFAPNCGERTILVGTYLSFPSIRCVSPLPLTPLSPSSTQAMRNVMRKGIQIGELDSFVKKAPENAESTEASALMEAEPTQAGIERQVPAAEITGIVTCAARRNMVFGRLFAMGLRQSLGVPIGVIGVNREAPPKMTDQAAEPLQAPPIQETMEQANESRPETAELFQVMASLSSDPAMTGRADWEAPAPQDLTTEQETVEQANEPMILRSRSRQMSQCRRSAGAQLQDGGLPIIATP</sequence>
<accession>A0A812Z173</accession>
<protein>
    <submittedName>
        <fullName evidence="2">Uncharacterized protein</fullName>
    </submittedName>
</protein>